<evidence type="ECO:0000256" key="1">
    <source>
        <dbReference type="SAM" id="MobiDB-lite"/>
    </source>
</evidence>
<sequence>MHVLGREPMPERGPLVASPPPPPLGVWQQGQQAVPHLLLQSHRFYPMAAVASSPPFPRATSALRPLLVSSGLRFRPSPAAVPSHFSVGHGSHPWPGFRCRAAAGPSPPSSEPPPPHGWQERLSRLQDRIRIFFAVLFWMALFFWGSAWDGNNNSGGTKRQRFRKNSK</sequence>
<dbReference type="Proteomes" id="UP000006038">
    <property type="component" value="Chromosome 1"/>
</dbReference>
<evidence type="ECO:0000313" key="4">
    <source>
        <dbReference type="Proteomes" id="UP000006038"/>
    </source>
</evidence>
<dbReference type="AlphaFoldDB" id="J3L072"/>
<feature type="compositionally biased region" description="Pro residues" evidence="1">
    <location>
        <begin position="105"/>
        <end position="116"/>
    </location>
</feature>
<protein>
    <submittedName>
        <fullName evidence="3">Uncharacterized protein</fullName>
    </submittedName>
</protein>
<feature type="compositionally biased region" description="Basic and acidic residues" evidence="1">
    <location>
        <begin position="1"/>
        <end position="10"/>
    </location>
</feature>
<reference evidence="3" key="1">
    <citation type="journal article" date="2013" name="Nat. Commun.">
        <title>Whole-genome sequencing of Oryza brachyantha reveals mechanisms underlying Oryza genome evolution.</title>
        <authorList>
            <person name="Chen J."/>
            <person name="Huang Q."/>
            <person name="Gao D."/>
            <person name="Wang J."/>
            <person name="Lang Y."/>
            <person name="Liu T."/>
            <person name="Li B."/>
            <person name="Bai Z."/>
            <person name="Luis Goicoechea J."/>
            <person name="Liang C."/>
            <person name="Chen C."/>
            <person name="Zhang W."/>
            <person name="Sun S."/>
            <person name="Liao Y."/>
            <person name="Zhang X."/>
            <person name="Yang L."/>
            <person name="Song C."/>
            <person name="Wang M."/>
            <person name="Shi J."/>
            <person name="Liu G."/>
            <person name="Liu J."/>
            <person name="Zhou H."/>
            <person name="Zhou W."/>
            <person name="Yu Q."/>
            <person name="An N."/>
            <person name="Chen Y."/>
            <person name="Cai Q."/>
            <person name="Wang B."/>
            <person name="Liu B."/>
            <person name="Min J."/>
            <person name="Huang Y."/>
            <person name="Wu H."/>
            <person name="Li Z."/>
            <person name="Zhang Y."/>
            <person name="Yin Y."/>
            <person name="Song W."/>
            <person name="Jiang J."/>
            <person name="Jackson S.A."/>
            <person name="Wing R.A."/>
            <person name="Wang J."/>
            <person name="Chen M."/>
        </authorList>
    </citation>
    <scope>NUCLEOTIDE SEQUENCE [LARGE SCALE GENOMIC DNA]</scope>
    <source>
        <strain evidence="3">cv. IRGC 101232</strain>
    </source>
</reference>
<keyword evidence="4" id="KW-1185">Reference proteome</keyword>
<proteinExistence type="predicted"/>
<dbReference type="EnsemblPlants" id="OB01G26280.1">
    <property type="protein sequence ID" value="OB01G26280.1"/>
    <property type="gene ID" value="OB01G26280"/>
</dbReference>
<feature type="region of interest" description="Disordered" evidence="1">
    <location>
        <begin position="99"/>
        <end position="118"/>
    </location>
</feature>
<keyword evidence="2" id="KW-1133">Transmembrane helix</keyword>
<feature type="transmembrane region" description="Helical" evidence="2">
    <location>
        <begin position="129"/>
        <end position="148"/>
    </location>
</feature>
<name>J3L072_ORYBR</name>
<reference evidence="3" key="2">
    <citation type="submission" date="2013-04" db="UniProtKB">
        <authorList>
            <consortium name="EnsemblPlants"/>
        </authorList>
    </citation>
    <scope>IDENTIFICATION</scope>
</reference>
<dbReference type="Gramene" id="OB01G26280.1">
    <property type="protein sequence ID" value="OB01G26280.1"/>
    <property type="gene ID" value="OB01G26280"/>
</dbReference>
<accession>J3L072</accession>
<dbReference type="PANTHER" id="PTHR37706">
    <property type="entry name" value="TRANSMEMBRANE PROTEIN"/>
    <property type="match status" value="1"/>
</dbReference>
<feature type="region of interest" description="Disordered" evidence="1">
    <location>
        <begin position="1"/>
        <end position="24"/>
    </location>
</feature>
<evidence type="ECO:0000313" key="3">
    <source>
        <dbReference type="EnsemblPlants" id="OB01G26280.1"/>
    </source>
</evidence>
<dbReference type="HOGENOM" id="CLU_135858_0_0_1"/>
<keyword evidence="2" id="KW-0812">Transmembrane</keyword>
<organism evidence="3">
    <name type="scientific">Oryza brachyantha</name>
    <name type="common">malo sina</name>
    <dbReference type="NCBI Taxonomy" id="4533"/>
    <lineage>
        <taxon>Eukaryota</taxon>
        <taxon>Viridiplantae</taxon>
        <taxon>Streptophyta</taxon>
        <taxon>Embryophyta</taxon>
        <taxon>Tracheophyta</taxon>
        <taxon>Spermatophyta</taxon>
        <taxon>Magnoliopsida</taxon>
        <taxon>Liliopsida</taxon>
        <taxon>Poales</taxon>
        <taxon>Poaceae</taxon>
        <taxon>BOP clade</taxon>
        <taxon>Oryzoideae</taxon>
        <taxon>Oryzeae</taxon>
        <taxon>Oryzinae</taxon>
        <taxon>Oryza</taxon>
    </lineage>
</organism>
<dbReference type="OMA" id="DSIQIFF"/>
<evidence type="ECO:0000256" key="2">
    <source>
        <dbReference type="SAM" id="Phobius"/>
    </source>
</evidence>
<dbReference type="PANTHER" id="PTHR37706:SF2">
    <property type="entry name" value="TRANSMEMBRANE PROTEIN"/>
    <property type="match status" value="1"/>
</dbReference>
<keyword evidence="2" id="KW-0472">Membrane</keyword>
<dbReference type="eggNOG" id="ENOG502S747">
    <property type="taxonomic scope" value="Eukaryota"/>
</dbReference>
<dbReference type="STRING" id="4533.J3L072"/>